<feature type="non-terminal residue" evidence="9">
    <location>
        <position position="125"/>
    </location>
</feature>
<evidence type="ECO:0000256" key="2">
    <source>
        <dbReference type="ARBA" id="ARBA00022448"/>
    </source>
</evidence>
<evidence type="ECO:0000256" key="3">
    <source>
        <dbReference type="ARBA" id="ARBA00022475"/>
    </source>
</evidence>
<dbReference type="PROSITE" id="PS50928">
    <property type="entry name" value="ABC_TM1"/>
    <property type="match status" value="1"/>
</dbReference>
<dbReference type="InterPro" id="IPR051393">
    <property type="entry name" value="ABC_transporter_permease"/>
</dbReference>
<protein>
    <recommendedName>
        <fullName evidence="8">ABC transmembrane type-1 domain-containing protein</fullName>
    </recommendedName>
</protein>
<dbReference type="PANTHER" id="PTHR30193:SF1">
    <property type="entry name" value="ABC TRANSPORTER PERMEASE PROTEIN YESP-RELATED"/>
    <property type="match status" value="1"/>
</dbReference>
<organism evidence="9">
    <name type="scientific">marine sediment metagenome</name>
    <dbReference type="NCBI Taxonomy" id="412755"/>
    <lineage>
        <taxon>unclassified sequences</taxon>
        <taxon>metagenomes</taxon>
        <taxon>ecological metagenomes</taxon>
    </lineage>
</organism>
<evidence type="ECO:0000313" key="9">
    <source>
        <dbReference type="EMBL" id="GAH79129.1"/>
    </source>
</evidence>
<evidence type="ECO:0000256" key="7">
    <source>
        <dbReference type="SAM" id="Phobius"/>
    </source>
</evidence>
<dbReference type="EMBL" id="BARU01043231">
    <property type="protein sequence ID" value="GAH79129.1"/>
    <property type="molecule type" value="Genomic_DNA"/>
</dbReference>
<dbReference type="Gene3D" id="1.10.3720.10">
    <property type="entry name" value="MetI-like"/>
    <property type="match status" value="1"/>
</dbReference>
<dbReference type="AlphaFoldDB" id="X1JLJ8"/>
<comment type="subcellular location">
    <subcellularLocation>
        <location evidence="1">Cell membrane</location>
        <topology evidence="1">Multi-pass membrane protein</topology>
    </subcellularLocation>
</comment>
<dbReference type="GO" id="GO:0005886">
    <property type="term" value="C:plasma membrane"/>
    <property type="evidence" value="ECO:0007669"/>
    <property type="project" value="UniProtKB-SubCell"/>
</dbReference>
<evidence type="ECO:0000256" key="5">
    <source>
        <dbReference type="ARBA" id="ARBA00022989"/>
    </source>
</evidence>
<keyword evidence="4 7" id="KW-0812">Transmembrane</keyword>
<feature type="transmembrane region" description="Helical" evidence="7">
    <location>
        <begin position="80"/>
        <end position="102"/>
    </location>
</feature>
<dbReference type="GO" id="GO:0055085">
    <property type="term" value="P:transmembrane transport"/>
    <property type="evidence" value="ECO:0007669"/>
    <property type="project" value="InterPro"/>
</dbReference>
<name>X1JLJ8_9ZZZZ</name>
<evidence type="ECO:0000256" key="4">
    <source>
        <dbReference type="ARBA" id="ARBA00022692"/>
    </source>
</evidence>
<feature type="domain" description="ABC transmembrane type-1" evidence="8">
    <location>
        <begin position="76"/>
        <end position="125"/>
    </location>
</feature>
<dbReference type="PANTHER" id="PTHR30193">
    <property type="entry name" value="ABC TRANSPORTER PERMEASE PROTEIN"/>
    <property type="match status" value="1"/>
</dbReference>
<dbReference type="InterPro" id="IPR000515">
    <property type="entry name" value="MetI-like"/>
</dbReference>
<evidence type="ECO:0000256" key="6">
    <source>
        <dbReference type="ARBA" id="ARBA00023136"/>
    </source>
</evidence>
<keyword evidence="3" id="KW-1003">Cell membrane</keyword>
<evidence type="ECO:0000256" key="1">
    <source>
        <dbReference type="ARBA" id="ARBA00004651"/>
    </source>
</evidence>
<dbReference type="InterPro" id="IPR035906">
    <property type="entry name" value="MetI-like_sf"/>
</dbReference>
<comment type="caution">
    <text evidence="9">The sequence shown here is derived from an EMBL/GenBank/DDBJ whole genome shotgun (WGS) entry which is preliminary data.</text>
</comment>
<evidence type="ECO:0000259" key="8">
    <source>
        <dbReference type="PROSITE" id="PS50928"/>
    </source>
</evidence>
<gene>
    <name evidence="9" type="ORF">S03H2_66245</name>
</gene>
<proteinExistence type="predicted"/>
<accession>X1JLJ8</accession>
<keyword evidence="2" id="KW-0813">Transport</keyword>
<keyword evidence="5 7" id="KW-1133">Transmembrane helix</keyword>
<dbReference type="SUPFAM" id="SSF161098">
    <property type="entry name" value="MetI-like"/>
    <property type="match status" value="1"/>
</dbReference>
<feature type="transmembrane region" description="Helical" evidence="7">
    <location>
        <begin position="20"/>
        <end position="45"/>
    </location>
</feature>
<reference evidence="9" key="1">
    <citation type="journal article" date="2014" name="Front. Microbiol.">
        <title>High frequency of phylogenetically diverse reductive dehalogenase-homologous genes in deep subseafloor sedimentary metagenomes.</title>
        <authorList>
            <person name="Kawai M."/>
            <person name="Futagami T."/>
            <person name="Toyoda A."/>
            <person name="Takaki Y."/>
            <person name="Nishi S."/>
            <person name="Hori S."/>
            <person name="Arai W."/>
            <person name="Tsubouchi T."/>
            <person name="Morono Y."/>
            <person name="Uchiyama I."/>
            <person name="Ito T."/>
            <person name="Fujiyama A."/>
            <person name="Inagaki F."/>
            <person name="Takami H."/>
        </authorList>
    </citation>
    <scope>NUCLEOTIDE SEQUENCE</scope>
    <source>
        <strain evidence="9">Expedition CK06-06</strain>
    </source>
</reference>
<keyword evidence="6 7" id="KW-0472">Membrane</keyword>
<sequence>MRSLIPTYNYKKRQAVAGYLFVLPAILGLLIWIIGPMIASLVISFTDWNVLRKPNWIGFTNYVNLFTKDLFFKKSLMVTVYFAAGNVVFTVLWSLVIALLLNQDIRGKAAFRTIFYLPSIVPLVA</sequence>